<dbReference type="Pfam" id="PF13646">
    <property type="entry name" value="HEAT_2"/>
    <property type="match status" value="1"/>
</dbReference>
<dbReference type="GO" id="GO:0031419">
    <property type="term" value="F:cobalamin binding"/>
    <property type="evidence" value="ECO:0007669"/>
    <property type="project" value="UniProtKB-KW"/>
</dbReference>
<keyword evidence="9" id="KW-0170">Cobalt</keyword>
<feature type="binding site" evidence="9">
    <location>
        <position position="142"/>
    </location>
    <ligand>
        <name>cob(II)alamin</name>
        <dbReference type="ChEBI" id="CHEBI:16304"/>
    </ligand>
</feature>
<evidence type="ECO:0000256" key="8">
    <source>
        <dbReference type="ARBA" id="ARBA00023014"/>
    </source>
</evidence>
<comment type="similarity">
    <text evidence="9">Belongs to the QueG family.</text>
</comment>
<dbReference type="PATRIC" id="fig|631454.5.peg.1214"/>
<gene>
    <name evidence="9" type="primary">queG</name>
    <name evidence="11" type="ORF">N177_1229</name>
</gene>
<keyword evidence="1 9" id="KW-0004">4Fe-4S</keyword>
<organism evidence="11 12">
    <name type="scientific">Lutibaculum baratangense AMV1</name>
    <dbReference type="NCBI Taxonomy" id="631454"/>
    <lineage>
        <taxon>Bacteria</taxon>
        <taxon>Pseudomonadati</taxon>
        <taxon>Pseudomonadota</taxon>
        <taxon>Alphaproteobacteria</taxon>
        <taxon>Hyphomicrobiales</taxon>
        <taxon>Tepidamorphaceae</taxon>
        <taxon>Lutibaculum</taxon>
    </lineage>
</organism>
<dbReference type="NCBIfam" id="TIGR00276">
    <property type="entry name" value="tRNA epoxyqueuosine(34) reductase QueG"/>
    <property type="match status" value="1"/>
</dbReference>
<dbReference type="Gene3D" id="1.25.10.10">
    <property type="entry name" value="Leucine-rich Repeat Variant"/>
    <property type="match status" value="1"/>
</dbReference>
<dbReference type="UniPathway" id="UPA00392"/>
<dbReference type="STRING" id="631454.N177_1229"/>
<reference evidence="11 12" key="1">
    <citation type="journal article" date="2014" name="Genome Announc.">
        <title>Draft Genome Sequence of Lutibaculum baratangense Strain AMV1T, Isolated from a Mud Volcano in Andamans, India.</title>
        <authorList>
            <person name="Singh A."/>
            <person name="Sreenivas A."/>
            <person name="Sathyanarayana Reddy G."/>
            <person name="Pinnaka A.K."/>
            <person name="Shivaji S."/>
        </authorList>
    </citation>
    <scope>NUCLEOTIDE SEQUENCE [LARGE SCALE GENOMIC DNA]</scope>
    <source>
        <strain evidence="11 12">AMV1</strain>
    </source>
</reference>
<feature type="binding site" evidence="9">
    <location>
        <begin position="249"/>
        <end position="250"/>
    </location>
    <ligand>
        <name>cob(II)alamin</name>
        <dbReference type="ChEBI" id="CHEBI:16304"/>
    </ligand>
</feature>
<feature type="binding site" evidence="9">
    <location>
        <position position="307"/>
    </location>
    <ligand>
        <name>tRNA</name>
        <dbReference type="ChEBI" id="CHEBI:17843"/>
    </ligand>
</feature>
<feature type="domain" description="4Fe-4S ferredoxin-type" evidence="10">
    <location>
        <begin position="186"/>
        <end position="216"/>
    </location>
</feature>
<dbReference type="SUPFAM" id="SSF48371">
    <property type="entry name" value="ARM repeat"/>
    <property type="match status" value="1"/>
</dbReference>
<keyword evidence="8 9" id="KW-0411">Iron-sulfur</keyword>
<protein>
    <recommendedName>
        <fullName evidence="9">Epoxyqueuosine reductase</fullName>
        <ecNumber evidence="9">1.17.99.6</ecNumber>
    </recommendedName>
    <alternativeName>
        <fullName evidence="9">Queuosine biosynthesis protein QueG</fullName>
    </alternativeName>
</protein>
<dbReference type="Proteomes" id="UP000017819">
    <property type="component" value="Unassembled WGS sequence"/>
</dbReference>
<evidence type="ECO:0000256" key="3">
    <source>
        <dbReference type="ARBA" id="ARBA00022694"/>
    </source>
</evidence>
<comment type="subunit">
    <text evidence="9">Monomer.</text>
</comment>
<dbReference type="GO" id="GO:0046872">
    <property type="term" value="F:metal ion binding"/>
    <property type="evidence" value="ECO:0007669"/>
    <property type="project" value="UniProtKB-KW"/>
</dbReference>
<keyword evidence="5 9" id="KW-0671">Queuosine biosynthesis</keyword>
<dbReference type="InterPro" id="IPR011989">
    <property type="entry name" value="ARM-like"/>
</dbReference>
<evidence type="ECO:0000256" key="1">
    <source>
        <dbReference type="ARBA" id="ARBA00022485"/>
    </source>
</evidence>
<feature type="binding site" evidence="9">
    <location>
        <position position="206"/>
    </location>
    <ligand>
        <name>[4Fe-4S] cluster</name>
        <dbReference type="ChEBI" id="CHEBI:49883"/>
        <label>2</label>
    </ligand>
</feature>
<sequence>MPTSTSETIDRDALKARLIEDALAEGFDLVRVMRPDAVPETAARLDHFLREGRHGEMEWMARTADRRRQPSALWGDARSVAMLGLNYGPEGDPLPQLAERAKGYISVYARGDDYHDLIKKRLKSVARRFAETAGADVKVFVDTAPVMEKPLAAAAGLGWQGKHTNLLSRTYGNWLFLGAIFTNAELEPDAPESDHCGSCRACLDACPTDAFPVPYQLDARRCISYLTIEHSGPIPREFREAVGNRIYGCDDCLAVCPWNKFAKEGREAKLAARDTLNMPDLEDLAELDDASFRALFTKSPIKRIGVKRFLRNVLISIGNSGDEALVRTARRRLDDESPLVRGAAVWALSRLMPGDELRALAGLRMGGETDADVLEEWRMALADGAPAA</sequence>
<dbReference type="EC" id="1.17.99.6" evidence="9"/>
<keyword evidence="3 9" id="KW-0819">tRNA processing</keyword>
<comment type="caution">
    <text evidence="11">The sequence shown here is derived from an EMBL/GenBank/DDBJ whole genome shotgun (WGS) entry which is preliminary data.</text>
</comment>
<evidence type="ECO:0000256" key="6">
    <source>
        <dbReference type="ARBA" id="ARBA00023002"/>
    </source>
</evidence>
<feature type="binding site" evidence="9">
    <location>
        <position position="177"/>
    </location>
    <ligand>
        <name>cob(II)alamin</name>
        <dbReference type="ChEBI" id="CHEBI:16304"/>
    </ligand>
</feature>
<feature type="binding site" evidence="9">
    <location>
        <position position="196"/>
    </location>
    <ligand>
        <name>[4Fe-4S] cluster</name>
        <dbReference type="ChEBI" id="CHEBI:49883"/>
        <label>1</label>
    </ligand>
</feature>
<comment type="cofactor">
    <cofactor evidence="9">
        <name>[4Fe-4S] cluster</name>
        <dbReference type="ChEBI" id="CHEBI:49883"/>
    </cofactor>
    <text evidence="9">Binds 2 [4Fe-4S] clusters per monomer.</text>
</comment>
<feature type="binding site" evidence="9">
    <location>
        <position position="199"/>
    </location>
    <ligand>
        <name>[4Fe-4S] cluster</name>
        <dbReference type="ChEBI" id="CHEBI:49883"/>
        <label>1</label>
    </ligand>
</feature>
<feature type="binding site" evidence="9">
    <location>
        <position position="249"/>
    </location>
    <ligand>
        <name>[4Fe-4S] cluster</name>
        <dbReference type="ChEBI" id="CHEBI:49883"/>
        <label>2</label>
    </ligand>
</feature>
<comment type="caution">
    <text evidence="9">Lacks conserved residue(s) required for the propagation of feature annotation.</text>
</comment>
<dbReference type="PROSITE" id="PS51379">
    <property type="entry name" value="4FE4S_FER_2"/>
    <property type="match status" value="1"/>
</dbReference>
<dbReference type="InterPro" id="IPR017896">
    <property type="entry name" value="4Fe4S_Fe-S-bd"/>
</dbReference>
<evidence type="ECO:0000256" key="4">
    <source>
        <dbReference type="ARBA" id="ARBA00022723"/>
    </source>
</evidence>
<dbReference type="Pfam" id="PF13484">
    <property type="entry name" value="Fer4_16"/>
    <property type="match status" value="1"/>
</dbReference>
<feature type="binding site" evidence="9">
    <location>
        <position position="202"/>
    </location>
    <ligand>
        <name>[4Fe-4S] cluster</name>
        <dbReference type="ChEBI" id="CHEBI:49883"/>
        <label>1</label>
    </ligand>
</feature>
<comment type="function">
    <text evidence="9">Catalyzes the conversion of epoxyqueuosine (oQ) to queuosine (Q), which is a hypermodified base found in the wobble positions of tRNA(Asp), tRNA(Asn), tRNA(His) and tRNA(Tyr).</text>
</comment>
<evidence type="ECO:0000259" key="10">
    <source>
        <dbReference type="PROSITE" id="PS51379"/>
    </source>
</evidence>
<comment type="catalytic activity">
    <reaction evidence="9">
        <text>epoxyqueuosine(34) in tRNA + AH2 = queuosine(34) in tRNA + A + H2O</text>
        <dbReference type="Rhea" id="RHEA:32159"/>
        <dbReference type="Rhea" id="RHEA-COMP:18571"/>
        <dbReference type="Rhea" id="RHEA-COMP:18582"/>
        <dbReference type="ChEBI" id="CHEBI:13193"/>
        <dbReference type="ChEBI" id="CHEBI:15377"/>
        <dbReference type="ChEBI" id="CHEBI:17499"/>
        <dbReference type="ChEBI" id="CHEBI:194431"/>
        <dbReference type="ChEBI" id="CHEBI:194443"/>
        <dbReference type="EC" id="1.17.99.6"/>
    </reaction>
</comment>
<dbReference type="AlphaFoldDB" id="V4RKT4"/>
<keyword evidence="7 9" id="KW-0408">Iron</keyword>
<feature type="binding site" evidence="9">
    <location>
        <position position="222"/>
    </location>
    <ligand>
        <name>[4Fe-4S] cluster</name>
        <dbReference type="ChEBI" id="CHEBI:49883"/>
        <label>2</label>
    </ligand>
</feature>
<evidence type="ECO:0000256" key="7">
    <source>
        <dbReference type="ARBA" id="ARBA00023004"/>
    </source>
</evidence>
<evidence type="ECO:0000313" key="12">
    <source>
        <dbReference type="Proteomes" id="UP000017819"/>
    </source>
</evidence>
<comment type="subcellular location">
    <subcellularLocation>
        <location evidence="9">Cytoplasm</location>
    </subcellularLocation>
</comment>
<evidence type="ECO:0000256" key="2">
    <source>
        <dbReference type="ARBA" id="ARBA00022490"/>
    </source>
</evidence>
<keyword evidence="9" id="KW-0846">Cobalamin</keyword>
<keyword evidence="4 9" id="KW-0479">Metal-binding</keyword>
<feature type="binding site" evidence="9">
    <location>
        <position position="256"/>
    </location>
    <ligand>
        <name>[4Fe-4S] cluster</name>
        <dbReference type="ChEBI" id="CHEBI:49883"/>
        <label>1</label>
    </ligand>
</feature>
<dbReference type="GO" id="GO:0008616">
    <property type="term" value="P:tRNA queuosine(34) biosynthetic process"/>
    <property type="evidence" value="ECO:0007669"/>
    <property type="project" value="UniProtKB-UniRule"/>
</dbReference>
<keyword evidence="2 9" id="KW-0963">Cytoplasm</keyword>
<feature type="binding site" evidence="9">
    <location>
        <position position="224"/>
    </location>
    <ligand>
        <name>cob(II)alamin</name>
        <dbReference type="ChEBI" id="CHEBI:16304"/>
    </ligand>
</feature>
<dbReference type="Gene3D" id="3.30.70.20">
    <property type="match status" value="1"/>
</dbReference>
<evidence type="ECO:0000313" key="11">
    <source>
        <dbReference type="EMBL" id="ESR25894.1"/>
    </source>
</evidence>
<name>V4RKT4_9HYPH</name>
<comment type="pathway">
    <text evidence="9">tRNA modification; tRNA-queuosine biosynthesis.</text>
</comment>
<evidence type="ECO:0000256" key="5">
    <source>
        <dbReference type="ARBA" id="ARBA00022785"/>
    </source>
</evidence>
<dbReference type="PANTHER" id="PTHR30002">
    <property type="entry name" value="EPOXYQUEUOSINE REDUCTASE"/>
    <property type="match status" value="1"/>
</dbReference>
<dbReference type="InterPro" id="IPR017900">
    <property type="entry name" value="4Fe4S_Fe_S_CS"/>
</dbReference>
<dbReference type="PANTHER" id="PTHR30002:SF4">
    <property type="entry name" value="EPOXYQUEUOSINE REDUCTASE"/>
    <property type="match status" value="1"/>
</dbReference>
<evidence type="ECO:0000256" key="9">
    <source>
        <dbReference type="HAMAP-Rule" id="MF_00916"/>
    </source>
</evidence>
<dbReference type="RefSeq" id="WP_023431374.1">
    <property type="nucleotide sequence ID" value="NZ_AWXZ01000017.1"/>
</dbReference>
<keyword evidence="12" id="KW-1185">Reference proteome</keyword>
<dbReference type="GO" id="GO:0051539">
    <property type="term" value="F:4 iron, 4 sulfur cluster binding"/>
    <property type="evidence" value="ECO:0007669"/>
    <property type="project" value="UniProtKB-KW"/>
</dbReference>
<feature type="binding site" evidence="9">
    <location>
        <position position="67"/>
    </location>
    <ligand>
        <name>cob(II)alamin</name>
        <dbReference type="ChEBI" id="CHEBI:16304"/>
    </ligand>
</feature>
<feature type="binding site" evidence="9">
    <location>
        <position position="166"/>
    </location>
    <ligand>
        <name>cob(II)alamin</name>
        <dbReference type="ChEBI" id="CHEBI:16304"/>
    </ligand>
</feature>
<feature type="binding site" evidence="9">
    <location>
        <position position="252"/>
    </location>
    <ligand>
        <name>[4Fe-4S] cluster</name>
        <dbReference type="ChEBI" id="CHEBI:49883"/>
        <label>2</label>
    </ligand>
</feature>
<dbReference type="InterPro" id="IPR016024">
    <property type="entry name" value="ARM-type_fold"/>
</dbReference>
<comment type="cofactor">
    <cofactor evidence="9">
        <name>cob(II)alamin</name>
        <dbReference type="ChEBI" id="CHEBI:16304"/>
    </cofactor>
</comment>
<dbReference type="EMBL" id="AWXZ01000017">
    <property type="protein sequence ID" value="ESR25894.1"/>
    <property type="molecule type" value="Genomic_DNA"/>
</dbReference>
<dbReference type="Pfam" id="PF08331">
    <property type="entry name" value="QueG_DUF1730"/>
    <property type="match status" value="1"/>
</dbReference>
<dbReference type="GO" id="GO:0052693">
    <property type="term" value="F:epoxyqueuosine reductase activity"/>
    <property type="evidence" value="ECO:0007669"/>
    <property type="project" value="UniProtKB-UniRule"/>
</dbReference>
<dbReference type="GO" id="GO:0005737">
    <property type="term" value="C:cytoplasm"/>
    <property type="evidence" value="ECO:0007669"/>
    <property type="project" value="UniProtKB-SubCell"/>
</dbReference>
<dbReference type="PROSITE" id="PS00198">
    <property type="entry name" value="4FE4S_FER_1"/>
    <property type="match status" value="1"/>
</dbReference>
<feature type="active site" description="Proton donor" evidence="9">
    <location>
        <position position="142"/>
    </location>
</feature>
<dbReference type="InterPro" id="IPR004453">
    <property type="entry name" value="QueG"/>
</dbReference>
<proteinExistence type="inferred from homology"/>
<dbReference type="InterPro" id="IPR013542">
    <property type="entry name" value="QueG_DUF1730"/>
</dbReference>
<dbReference type="HAMAP" id="MF_00916">
    <property type="entry name" value="QueG"/>
    <property type="match status" value="1"/>
</dbReference>
<dbReference type="SUPFAM" id="SSF46548">
    <property type="entry name" value="alpha-helical ferredoxin"/>
    <property type="match status" value="1"/>
</dbReference>
<accession>V4RKT4</accession>
<dbReference type="eggNOG" id="COG1600">
    <property type="taxonomic scope" value="Bacteria"/>
</dbReference>
<dbReference type="OrthoDB" id="9784571at2"/>
<keyword evidence="6 9" id="KW-0560">Oxidoreductase</keyword>